<comment type="caution">
    <text evidence="2">The sequence shown here is derived from an EMBL/GenBank/DDBJ whole genome shotgun (WGS) entry which is preliminary data.</text>
</comment>
<evidence type="ECO:0000259" key="1">
    <source>
        <dbReference type="Pfam" id="PF03031"/>
    </source>
</evidence>
<dbReference type="Gene3D" id="3.40.50.1000">
    <property type="entry name" value="HAD superfamily/HAD-like"/>
    <property type="match status" value="1"/>
</dbReference>
<reference evidence="2 3" key="1">
    <citation type="journal article" date="2018" name="Gigascience">
        <title>Genomes of trombidid mites reveal novel predicted allergens and laterally-transferred genes associated with secondary metabolism.</title>
        <authorList>
            <person name="Dong X."/>
            <person name="Chaisiri K."/>
            <person name="Xia D."/>
            <person name="Armstrong S.D."/>
            <person name="Fang Y."/>
            <person name="Donnelly M.J."/>
            <person name="Kadowaki T."/>
            <person name="McGarry J.W."/>
            <person name="Darby A.C."/>
            <person name="Makepeace B.L."/>
        </authorList>
    </citation>
    <scope>NUCLEOTIDE SEQUENCE [LARGE SCALE GENOMIC DNA]</scope>
    <source>
        <strain evidence="2">UoL-WK</strain>
    </source>
</reference>
<evidence type="ECO:0000313" key="3">
    <source>
        <dbReference type="Proteomes" id="UP000285301"/>
    </source>
</evidence>
<dbReference type="InterPro" id="IPR023214">
    <property type="entry name" value="HAD_sf"/>
</dbReference>
<dbReference type="InterPro" id="IPR004274">
    <property type="entry name" value="FCP1_dom"/>
</dbReference>
<dbReference type="AlphaFoldDB" id="A0A3S3NIX0"/>
<feature type="domain" description="FCP1 homology" evidence="1">
    <location>
        <begin position="8"/>
        <end position="68"/>
    </location>
</feature>
<sequence>MSTSMLQFNDLTKVTTDLKRVVMIDERFAALREHLSNVIFIEHFQGNEEDDWLFPKKFIWEFLNIHSKTENIRLEIVNCNTAAKLRNKAEEKFRQMRNEGKEVIIARRPATASSQIDSFYSGGKQSVQTDNLARLG</sequence>
<proteinExistence type="predicted"/>
<protein>
    <recommendedName>
        <fullName evidence="1">FCP1 homology domain-containing protein</fullName>
    </recommendedName>
</protein>
<dbReference type="Proteomes" id="UP000285301">
    <property type="component" value="Unassembled WGS sequence"/>
</dbReference>
<evidence type="ECO:0000313" key="2">
    <source>
        <dbReference type="EMBL" id="RWS00294.1"/>
    </source>
</evidence>
<gene>
    <name evidence="2" type="ORF">B4U79_18690</name>
</gene>
<dbReference type="Pfam" id="PF03031">
    <property type="entry name" value="NIF"/>
    <property type="match status" value="1"/>
</dbReference>
<dbReference type="EMBL" id="NCKU01011851">
    <property type="protein sequence ID" value="RWS00294.1"/>
    <property type="molecule type" value="Genomic_DNA"/>
</dbReference>
<name>A0A3S3NIX0_9ACAR</name>
<organism evidence="2 3">
    <name type="scientific">Dinothrombium tinctorium</name>
    <dbReference type="NCBI Taxonomy" id="1965070"/>
    <lineage>
        <taxon>Eukaryota</taxon>
        <taxon>Metazoa</taxon>
        <taxon>Ecdysozoa</taxon>
        <taxon>Arthropoda</taxon>
        <taxon>Chelicerata</taxon>
        <taxon>Arachnida</taxon>
        <taxon>Acari</taxon>
        <taxon>Acariformes</taxon>
        <taxon>Trombidiformes</taxon>
        <taxon>Prostigmata</taxon>
        <taxon>Anystina</taxon>
        <taxon>Parasitengona</taxon>
        <taxon>Trombidioidea</taxon>
        <taxon>Trombidiidae</taxon>
        <taxon>Dinothrombium</taxon>
    </lineage>
</organism>
<accession>A0A3S3NIX0</accession>
<keyword evidence="3" id="KW-1185">Reference proteome</keyword>